<keyword evidence="5" id="KW-0804">Transcription</keyword>
<evidence type="ECO:0000256" key="3">
    <source>
        <dbReference type="ARBA" id="ARBA00022691"/>
    </source>
</evidence>
<evidence type="ECO:0000256" key="5">
    <source>
        <dbReference type="ARBA" id="ARBA00023163"/>
    </source>
</evidence>
<accession>A0A8J2SMM1</accession>
<dbReference type="GO" id="GO:0031507">
    <property type="term" value="P:heterochromatin formation"/>
    <property type="evidence" value="ECO:0007669"/>
    <property type="project" value="TreeGrafter"/>
</dbReference>
<dbReference type="Pfam" id="PF00856">
    <property type="entry name" value="SET"/>
    <property type="match status" value="1"/>
</dbReference>
<dbReference type="PROSITE" id="PS50280">
    <property type="entry name" value="SET"/>
    <property type="match status" value="1"/>
</dbReference>
<feature type="domain" description="CXC" evidence="7">
    <location>
        <begin position="327"/>
        <end position="429"/>
    </location>
</feature>
<dbReference type="GO" id="GO:0046976">
    <property type="term" value="F:histone H3K27 methyltransferase activity"/>
    <property type="evidence" value="ECO:0007669"/>
    <property type="project" value="TreeGrafter"/>
</dbReference>
<evidence type="ECO:0000259" key="6">
    <source>
        <dbReference type="PROSITE" id="PS50280"/>
    </source>
</evidence>
<dbReference type="Proteomes" id="UP000789595">
    <property type="component" value="Unassembled WGS sequence"/>
</dbReference>
<evidence type="ECO:0000313" key="9">
    <source>
        <dbReference type="Proteomes" id="UP000789595"/>
    </source>
</evidence>
<dbReference type="PANTHER" id="PTHR45747:SF4">
    <property type="entry name" value="HISTONE-LYSINE N-METHYLTRANSFERASE E(Z)"/>
    <property type="match status" value="1"/>
</dbReference>
<evidence type="ECO:0000256" key="1">
    <source>
        <dbReference type="ARBA" id="ARBA00022603"/>
    </source>
</evidence>
<dbReference type="GO" id="GO:0003682">
    <property type="term" value="F:chromatin binding"/>
    <property type="evidence" value="ECO:0007669"/>
    <property type="project" value="TreeGrafter"/>
</dbReference>
<dbReference type="Pfam" id="PF21358">
    <property type="entry name" value="Ezh2_MCSS"/>
    <property type="match status" value="1"/>
</dbReference>
<dbReference type="InterPro" id="IPR026489">
    <property type="entry name" value="CXC_dom"/>
</dbReference>
<dbReference type="OrthoDB" id="308383at2759"/>
<keyword evidence="1" id="KW-0489">Methyltransferase</keyword>
<reference evidence="8" key="1">
    <citation type="submission" date="2021-11" db="EMBL/GenBank/DDBJ databases">
        <authorList>
            <consortium name="Genoscope - CEA"/>
            <person name="William W."/>
        </authorList>
    </citation>
    <scope>NUCLEOTIDE SEQUENCE</scope>
</reference>
<dbReference type="SUPFAM" id="SSF82199">
    <property type="entry name" value="SET domain"/>
    <property type="match status" value="1"/>
</dbReference>
<dbReference type="GO" id="GO:0032259">
    <property type="term" value="P:methylation"/>
    <property type="evidence" value="ECO:0007669"/>
    <property type="project" value="UniProtKB-KW"/>
</dbReference>
<dbReference type="PANTHER" id="PTHR45747">
    <property type="entry name" value="HISTONE-LYSINE N-METHYLTRANSFERASE E(Z)"/>
    <property type="match status" value="1"/>
</dbReference>
<evidence type="ECO:0000256" key="2">
    <source>
        <dbReference type="ARBA" id="ARBA00022679"/>
    </source>
</evidence>
<dbReference type="InterPro" id="IPR001214">
    <property type="entry name" value="SET_dom"/>
</dbReference>
<keyword evidence="3" id="KW-0949">S-adenosyl-L-methionine</keyword>
<evidence type="ECO:0000313" key="8">
    <source>
        <dbReference type="EMBL" id="CAH0370711.1"/>
    </source>
</evidence>
<dbReference type="InterPro" id="IPR048358">
    <property type="entry name" value="EZH1/2_MCSS"/>
</dbReference>
<dbReference type="EMBL" id="CAKKNE010000003">
    <property type="protein sequence ID" value="CAH0370711.1"/>
    <property type="molecule type" value="Genomic_DNA"/>
</dbReference>
<gene>
    <name evidence="8" type="ORF">PECAL_3P06110</name>
</gene>
<dbReference type="CDD" id="cd10519">
    <property type="entry name" value="SET_EZH"/>
    <property type="match status" value="1"/>
</dbReference>
<proteinExistence type="predicted"/>
<organism evidence="8 9">
    <name type="scientific">Pelagomonas calceolata</name>
    <dbReference type="NCBI Taxonomy" id="35677"/>
    <lineage>
        <taxon>Eukaryota</taxon>
        <taxon>Sar</taxon>
        <taxon>Stramenopiles</taxon>
        <taxon>Ochrophyta</taxon>
        <taxon>Pelagophyceae</taxon>
        <taxon>Pelagomonadales</taxon>
        <taxon>Pelagomonadaceae</taxon>
        <taxon>Pelagomonas</taxon>
    </lineage>
</organism>
<evidence type="ECO:0000256" key="4">
    <source>
        <dbReference type="ARBA" id="ARBA00023015"/>
    </source>
</evidence>
<sequence length="559" mass="62011">MAEANDASDGEPIASVFASLKKGAERAGPAPPLVAQPTYAPPAIKALYPRLDETTSLEDARRREKERNADLIKPNRRAMRAPKGWPALAFPKLKKTIEPHVPLPKALAWTGLRTNRYARDDPVLRYVPYFGDDDTTGVDVAAYDEGVQAPRPSEGLCWAAAASSELQTCREDPRAVSAALDAARNPRQKKAQVKIDAMNLRQCNDYASLANSYQSLFCRRCFVYDCANHGVGQPLSRERVDPDVAEDDAARELAESSIDLREAYRREQRRNDLPRGDHAILVRKASAVFRDDASLRRALGFVAERAGPIPLLPQKKRKLDRCMLFKRQRLLLEHGGKRGKKEKYVCCDHDGPCDDPKICPCVARNGFCEKYCACASDCRARYPGCDGLHCGTERNDCFLLGRECDPDVCACRGECAANALRTNRHARVVLGRSQVHGWGAFALKPVKKGDLVGEYRGELVSQDEADRRGKIYDKLSCSFLFDLDDELVVDATRKGAKLKFANHHPQPNLIPRVMFVDGDHRVGLYAARSIESNEELCFDYSAEFWSAAAREASCPGAGA</sequence>
<dbReference type="InterPro" id="IPR046341">
    <property type="entry name" value="SET_dom_sf"/>
</dbReference>
<dbReference type="InterPro" id="IPR045318">
    <property type="entry name" value="EZH1/2-like"/>
</dbReference>
<feature type="domain" description="SET" evidence="6">
    <location>
        <begin position="426"/>
        <end position="541"/>
    </location>
</feature>
<dbReference type="GO" id="GO:0005634">
    <property type="term" value="C:nucleus"/>
    <property type="evidence" value="ECO:0007669"/>
    <property type="project" value="TreeGrafter"/>
</dbReference>
<dbReference type="Gene3D" id="2.170.270.10">
    <property type="entry name" value="SET domain"/>
    <property type="match status" value="1"/>
</dbReference>
<dbReference type="SMART" id="SM00317">
    <property type="entry name" value="SET"/>
    <property type="match status" value="1"/>
</dbReference>
<dbReference type="AlphaFoldDB" id="A0A8J2SMM1"/>
<comment type="caution">
    <text evidence="8">The sequence shown here is derived from an EMBL/GenBank/DDBJ whole genome shotgun (WGS) entry which is preliminary data.</text>
</comment>
<name>A0A8J2SMM1_9STRA</name>
<keyword evidence="2" id="KW-0808">Transferase</keyword>
<keyword evidence="4" id="KW-0805">Transcription regulation</keyword>
<dbReference type="PROSITE" id="PS51633">
    <property type="entry name" value="CXC"/>
    <property type="match status" value="1"/>
</dbReference>
<protein>
    <submittedName>
        <fullName evidence="8">Uncharacterized protein</fullName>
    </submittedName>
</protein>
<evidence type="ECO:0000259" key="7">
    <source>
        <dbReference type="PROSITE" id="PS51633"/>
    </source>
</evidence>
<keyword evidence="9" id="KW-1185">Reference proteome</keyword>